<dbReference type="EMBL" id="SWLB01000025">
    <property type="protein sequence ID" value="KAF3322251.1"/>
    <property type="molecule type" value="Genomic_DNA"/>
</dbReference>
<dbReference type="Proteomes" id="UP000623129">
    <property type="component" value="Unassembled WGS sequence"/>
</dbReference>
<protein>
    <submittedName>
        <fullName evidence="1">Cotton fiber expressed protein</fullName>
    </submittedName>
</protein>
<reference evidence="1" key="1">
    <citation type="submission" date="2020-01" db="EMBL/GenBank/DDBJ databases">
        <title>Genome sequence of Kobresia littledalei, the first chromosome-level genome in the family Cyperaceae.</title>
        <authorList>
            <person name="Qu G."/>
        </authorList>
    </citation>
    <scope>NUCLEOTIDE SEQUENCE</scope>
    <source>
        <strain evidence="1">C.B.Clarke</strain>
        <tissue evidence="1">Leaf</tissue>
    </source>
</reference>
<comment type="caution">
    <text evidence="1">The sequence shown here is derived from an EMBL/GenBank/DDBJ whole genome shotgun (WGS) entry which is preliminary data.</text>
</comment>
<name>A0A833QM77_9POAL</name>
<gene>
    <name evidence="1" type="ORF">FCM35_KLT13392</name>
</gene>
<sequence>MPRTNATRYILQAKKLWRNLASSLNSNLSRFKRSKSLKRFRTVLGGKRSRFIHARRVDRHVYVDELYMQPVAPAYVEQGEMTSHKMKKNNVIKKNEAKDYCYIGCSPYDNSNNAFGSSSKGAFSEMEEVDIRAEIFINKFKEEMRLQRQQSFNEYQEMLARGV</sequence>
<dbReference type="OrthoDB" id="823920at2759"/>
<dbReference type="PANTHER" id="PTHR33098">
    <property type="entry name" value="COTTON FIBER (DUF761)"/>
    <property type="match status" value="1"/>
</dbReference>
<evidence type="ECO:0000313" key="1">
    <source>
        <dbReference type="EMBL" id="KAF3322251.1"/>
    </source>
</evidence>
<organism evidence="1 2">
    <name type="scientific">Carex littledalei</name>
    <dbReference type="NCBI Taxonomy" id="544730"/>
    <lineage>
        <taxon>Eukaryota</taxon>
        <taxon>Viridiplantae</taxon>
        <taxon>Streptophyta</taxon>
        <taxon>Embryophyta</taxon>
        <taxon>Tracheophyta</taxon>
        <taxon>Spermatophyta</taxon>
        <taxon>Magnoliopsida</taxon>
        <taxon>Liliopsida</taxon>
        <taxon>Poales</taxon>
        <taxon>Cyperaceae</taxon>
        <taxon>Cyperoideae</taxon>
        <taxon>Cariceae</taxon>
        <taxon>Carex</taxon>
        <taxon>Carex subgen. Euthyceras</taxon>
    </lineage>
</organism>
<proteinExistence type="predicted"/>
<dbReference type="PANTHER" id="PTHR33098:SF113">
    <property type="entry name" value="OS08G0127800 PROTEIN"/>
    <property type="match status" value="1"/>
</dbReference>
<dbReference type="Pfam" id="PF05553">
    <property type="entry name" value="DUF761"/>
    <property type="match status" value="1"/>
</dbReference>
<dbReference type="InterPro" id="IPR008480">
    <property type="entry name" value="DUF761_pln"/>
</dbReference>
<keyword evidence="2" id="KW-1185">Reference proteome</keyword>
<dbReference type="AlphaFoldDB" id="A0A833QM77"/>
<evidence type="ECO:0000313" key="2">
    <source>
        <dbReference type="Proteomes" id="UP000623129"/>
    </source>
</evidence>
<accession>A0A833QM77</accession>